<accession>A0A9D4QLE4</accession>
<feature type="domain" description="Apple" evidence="1">
    <location>
        <begin position="18"/>
        <end position="77"/>
    </location>
</feature>
<dbReference type="Pfam" id="PF00024">
    <property type="entry name" value="PAN_1"/>
    <property type="match status" value="1"/>
</dbReference>
<evidence type="ECO:0000313" key="2">
    <source>
        <dbReference type="EMBL" id="KAH3834555.1"/>
    </source>
</evidence>
<dbReference type="InterPro" id="IPR003609">
    <property type="entry name" value="Pan_app"/>
</dbReference>
<name>A0A9D4QLE4_DREPO</name>
<sequence>MSAKKRSLLNCALLFGECWVLPQDQFHGLKSVALTSTYKTITSPSSVHCCKACVRDPFCASVNYRKSSKECQLSHVL</sequence>
<gene>
    <name evidence="2" type="ORF">DPMN_107885</name>
</gene>
<proteinExistence type="predicted"/>
<dbReference type="EMBL" id="JAIWYP010000004">
    <property type="protein sequence ID" value="KAH3834555.1"/>
    <property type="molecule type" value="Genomic_DNA"/>
</dbReference>
<dbReference type="Proteomes" id="UP000828390">
    <property type="component" value="Unassembled WGS sequence"/>
</dbReference>
<evidence type="ECO:0000313" key="3">
    <source>
        <dbReference type="Proteomes" id="UP000828390"/>
    </source>
</evidence>
<evidence type="ECO:0000259" key="1">
    <source>
        <dbReference type="PROSITE" id="PS50948"/>
    </source>
</evidence>
<comment type="caution">
    <text evidence="2">The sequence shown here is derived from an EMBL/GenBank/DDBJ whole genome shotgun (WGS) entry which is preliminary data.</text>
</comment>
<protein>
    <recommendedName>
        <fullName evidence="1">Apple domain-containing protein</fullName>
    </recommendedName>
</protein>
<dbReference type="Gene3D" id="3.50.4.10">
    <property type="entry name" value="Hepatocyte Growth Factor"/>
    <property type="match status" value="1"/>
</dbReference>
<organism evidence="2 3">
    <name type="scientific">Dreissena polymorpha</name>
    <name type="common">Zebra mussel</name>
    <name type="synonym">Mytilus polymorpha</name>
    <dbReference type="NCBI Taxonomy" id="45954"/>
    <lineage>
        <taxon>Eukaryota</taxon>
        <taxon>Metazoa</taxon>
        <taxon>Spiralia</taxon>
        <taxon>Lophotrochozoa</taxon>
        <taxon>Mollusca</taxon>
        <taxon>Bivalvia</taxon>
        <taxon>Autobranchia</taxon>
        <taxon>Heteroconchia</taxon>
        <taxon>Euheterodonta</taxon>
        <taxon>Imparidentia</taxon>
        <taxon>Neoheterodontei</taxon>
        <taxon>Myida</taxon>
        <taxon>Dreissenoidea</taxon>
        <taxon>Dreissenidae</taxon>
        <taxon>Dreissena</taxon>
    </lineage>
</organism>
<dbReference type="AlphaFoldDB" id="A0A9D4QLE4"/>
<reference evidence="2" key="1">
    <citation type="journal article" date="2019" name="bioRxiv">
        <title>The Genome of the Zebra Mussel, Dreissena polymorpha: A Resource for Invasive Species Research.</title>
        <authorList>
            <person name="McCartney M.A."/>
            <person name="Auch B."/>
            <person name="Kono T."/>
            <person name="Mallez S."/>
            <person name="Zhang Y."/>
            <person name="Obille A."/>
            <person name="Becker A."/>
            <person name="Abrahante J.E."/>
            <person name="Garbe J."/>
            <person name="Badalamenti J.P."/>
            <person name="Herman A."/>
            <person name="Mangelson H."/>
            <person name="Liachko I."/>
            <person name="Sullivan S."/>
            <person name="Sone E.D."/>
            <person name="Koren S."/>
            <person name="Silverstein K.A.T."/>
            <person name="Beckman K.B."/>
            <person name="Gohl D.M."/>
        </authorList>
    </citation>
    <scope>NUCLEOTIDE SEQUENCE</scope>
    <source>
        <strain evidence="2">Duluth1</strain>
        <tissue evidence="2">Whole animal</tissue>
    </source>
</reference>
<dbReference type="PROSITE" id="PS50948">
    <property type="entry name" value="PAN"/>
    <property type="match status" value="1"/>
</dbReference>
<reference evidence="2" key="2">
    <citation type="submission" date="2020-11" db="EMBL/GenBank/DDBJ databases">
        <authorList>
            <person name="McCartney M.A."/>
            <person name="Auch B."/>
            <person name="Kono T."/>
            <person name="Mallez S."/>
            <person name="Becker A."/>
            <person name="Gohl D.M."/>
            <person name="Silverstein K.A.T."/>
            <person name="Koren S."/>
            <person name="Bechman K.B."/>
            <person name="Herman A."/>
            <person name="Abrahante J.E."/>
            <person name="Garbe J."/>
        </authorList>
    </citation>
    <scope>NUCLEOTIDE SEQUENCE</scope>
    <source>
        <strain evidence="2">Duluth1</strain>
        <tissue evidence="2">Whole animal</tissue>
    </source>
</reference>
<dbReference type="SUPFAM" id="SSF57414">
    <property type="entry name" value="Hairpin loop containing domain-like"/>
    <property type="match status" value="1"/>
</dbReference>
<keyword evidence="3" id="KW-1185">Reference proteome</keyword>